<organism evidence="2 3">
    <name type="scientific">Chlorobaculum thiosulfatiphilum</name>
    <name type="common">Chlorobium limicola f.sp. thiosulfatophilum</name>
    <dbReference type="NCBI Taxonomy" id="115852"/>
    <lineage>
        <taxon>Bacteria</taxon>
        <taxon>Pseudomonadati</taxon>
        <taxon>Chlorobiota</taxon>
        <taxon>Chlorobiia</taxon>
        <taxon>Chlorobiales</taxon>
        <taxon>Chlorobiaceae</taxon>
        <taxon>Chlorobaculum</taxon>
    </lineage>
</organism>
<evidence type="ECO:0000313" key="3">
    <source>
        <dbReference type="Proteomes" id="UP000308271"/>
    </source>
</evidence>
<keyword evidence="3" id="KW-1185">Reference proteome</keyword>
<dbReference type="AlphaFoldDB" id="A0A5C4SA07"/>
<dbReference type="RefSeq" id="WP_139456047.1">
    <property type="nucleotide sequence ID" value="NZ_VDCH01000002.1"/>
</dbReference>
<reference evidence="2 3" key="1">
    <citation type="submission" date="2019-05" db="EMBL/GenBank/DDBJ databases">
        <title>Draft Whole-Genome sequence of the green sulfur bacterium Chlorobaculum thiosulfatiphilum DSM 249.</title>
        <authorList>
            <person name="Meyer T.E."/>
            <person name="Kyndt J.A."/>
        </authorList>
    </citation>
    <scope>NUCLEOTIDE SEQUENCE [LARGE SCALE GENOMIC DNA]</scope>
    <source>
        <strain evidence="2 3">DSM 249</strain>
    </source>
</reference>
<gene>
    <name evidence="2" type="ORF">FGF66_02100</name>
</gene>
<evidence type="ECO:0000256" key="1">
    <source>
        <dbReference type="SAM" id="MobiDB-lite"/>
    </source>
</evidence>
<dbReference type="EMBL" id="VDCH01000002">
    <property type="protein sequence ID" value="TNJ40102.1"/>
    <property type="molecule type" value="Genomic_DNA"/>
</dbReference>
<accession>A0A5C4SA07</accession>
<protein>
    <submittedName>
        <fullName evidence="2">Uncharacterized protein</fullName>
    </submittedName>
</protein>
<comment type="caution">
    <text evidence="2">The sequence shown here is derived from an EMBL/GenBank/DDBJ whole genome shotgun (WGS) entry which is preliminary data.</text>
</comment>
<proteinExistence type="predicted"/>
<feature type="compositionally biased region" description="Polar residues" evidence="1">
    <location>
        <begin position="31"/>
        <end position="40"/>
    </location>
</feature>
<sequence length="69" mass="7530">MKPEEDSPFFYRCHLKASRKAPDAKSESAEQGRSGQSSYSDAGKPEGAGRLNDSPDYSERNASRGFDGD</sequence>
<name>A0A5C4SA07_CHLTI</name>
<evidence type="ECO:0000313" key="2">
    <source>
        <dbReference type="EMBL" id="TNJ40102.1"/>
    </source>
</evidence>
<dbReference type="OrthoDB" id="9923580at2"/>
<dbReference type="Proteomes" id="UP000308271">
    <property type="component" value="Unassembled WGS sequence"/>
</dbReference>
<feature type="compositionally biased region" description="Basic and acidic residues" evidence="1">
    <location>
        <begin position="20"/>
        <end position="30"/>
    </location>
</feature>
<feature type="compositionally biased region" description="Basic and acidic residues" evidence="1">
    <location>
        <begin position="57"/>
        <end position="69"/>
    </location>
</feature>
<feature type="region of interest" description="Disordered" evidence="1">
    <location>
        <begin position="16"/>
        <end position="69"/>
    </location>
</feature>